<accession>A0ABN3NHN1</accession>
<dbReference type="GO" id="GO:0005524">
    <property type="term" value="F:ATP binding"/>
    <property type="evidence" value="ECO:0007669"/>
    <property type="project" value="UniProtKB-KW"/>
</dbReference>
<keyword evidence="2" id="KW-0067">ATP-binding</keyword>
<evidence type="ECO:0000313" key="3">
    <source>
        <dbReference type="Proteomes" id="UP001499978"/>
    </source>
</evidence>
<reference evidence="2 3" key="1">
    <citation type="journal article" date="2019" name="Int. J. Syst. Evol. Microbiol.">
        <title>The Global Catalogue of Microorganisms (GCM) 10K type strain sequencing project: providing services to taxonomists for standard genome sequencing and annotation.</title>
        <authorList>
            <consortium name="The Broad Institute Genomics Platform"/>
            <consortium name="The Broad Institute Genome Sequencing Center for Infectious Disease"/>
            <person name="Wu L."/>
            <person name="Ma J."/>
        </authorList>
    </citation>
    <scope>NUCLEOTIDE SEQUENCE [LARGE SCALE GENOMIC DNA]</scope>
    <source>
        <strain evidence="2 3">JCM 3367</strain>
    </source>
</reference>
<sequence>MFRRKDNALPVADVADIITPPSHAPKLDKPAKEPKPPRRQAHRIPPRRGHPRPFHGRAPLVPNVPVHRGSTGQVQGIYPWLNGASLPPYGAYIGVDTITGAAFPCHPIEWLRRGLITNPNMLITGTPGAGKSGTIKAMGLRLMAYGVKMLVSGDIKGEYNKFAEALGVAPVKIGPGLPARLNPLDAGPLGRNLPHEEHALRERLDEVHRRRITLLSSLLSVRLHRELTPTEEAALSLAIHFAAGHSDRDRRVFDPTIPEVWALLRDPTPEMAYELRIRDDDPRELREMIRPTADALGNMVQGSLSGLFDGPSTVGLDFDAPIQTVDLSRLDGRNDDTISMTLACVSSWSQAAIDQADGPVRMVVRDELWRALRIPAMLRKVDSDLRLSRAQGTIQMLATHRLADFDSVGPEGSAEVAIARNLLASCDVRICMMQDITPLEATREAVGLTDTECAHIASWSGSENIGYGIWKIGRNNSYSVSVRMHPAERALFETNERMQVARG</sequence>
<dbReference type="InterPro" id="IPR027417">
    <property type="entry name" value="P-loop_NTPase"/>
</dbReference>
<evidence type="ECO:0000256" key="1">
    <source>
        <dbReference type="SAM" id="MobiDB-lite"/>
    </source>
</evidence>
<feature type="region of interest" description="Disordered" evidence="1">
    <location>
        <begin position="1"/>
        <end position="62"/>
    </location>
</feature>
<dbReference type="EMBL" id="BAAARY010000008">
    <property type="protein sequence ID" value="GAA2522512.1"/>
    <property type="molecule type" value="Genomic_DNA"/>
</dbReference>
<proteinExistence type="predicted"/>
<protein>
    <submittedName>
        <fullName evidence="2">ATP-binding protein</fullName>
    </submittedName>
</protein>
<dbReference type="Proteomes" id="UP001499978">
    <property type="component" value="Unassembled WGS sequence"/>
</dbReference>
<dbReference type="Gene3D" id="3.40.50.300">
    <property type="entry name" value="P-loop containing nucleotide triphosphate hydrolases"/>
    <property type="match status" value="2"/>
</dbReference>
<gene>
    <name evidence="2" type="ORF">GCM10010201_20680</name>
</gene>
<dbReference type="SUPFAM" id="SSF52540">
    <property type="entry name" value="P-loop containing nucleoside triphosphate hydrolases"/>
    <property type="match status" value="1"/>
</dbReference>
<feature type="compositionally biased region" description="Basic and acidic residues" evidence="1">
    <location>
        <begin position="25"/>
        <end position="36"/>
    </location>
</feature>
<keyword evidence="3" id="KW-1185">Reference proteome</keyword>
<evidence type="ECO:0000313" key="2">
    <source>
        <dbReference type="EMBL" id="GAA2522512.1"/>
    </source>
</evidence>
<keyword evidence="2" id="KW-0547">Nucleotide-binding</keyword>
<organism evidence="2 3">
    <name type="scientific">Pilimelia columellifera subsp. columellifera</name>
    <dbReference type="NCBI Taxonomy" id="706583"/>
    <lineage>
        <taxon>Bacteria</taxon>
        <taxon>Bacillati</taxon>
        <taxon>Actinomycetota</taxon>
        <taxon>Actinomycetes</taxon>
        <taxon>Micromonosporales</taxon>
        <taxon>Micromonosporaceae</taxon>
        <taxon>Pilimelia</taxon>
    </lineage>
</organism>
<dbReference type="RefSeq" id="WP_344171687.1">
    <property type="nucleotide sequence ID" value="NZ_BAAARY010000008.1"/>
</dbReference>
<feature type="compositionally biased region" description="Basic residues" evidence="1">
    <location>
        <begin position="37"/>
        <end position="55"/>
    </location>
</feature>
<comment type="caution">
    <text evidence="2">The sequence shown here is derived from an EMBL/GenBank/DDBJ whole genome shotgun (WGS) entry which is preliminary data.</text>
</comment>
<name>A0ABN3NHN1_9ACTN</name>